<dbReference type="InterPro" id="IPR013785">
    <property type="entry name" value="Aldolase_TIM"/>
</dbReference>
<dbReference type="SUPFAM" id="SSF51366">
    <property type="entry name" value="Ribulose-phoshate binding barrel"/>
    <property type="match status" value="1"/>
</dbReference>
<dbReference type="InterPro" id="IPR011060">
    <property type="entry name" value="RibuloseP-bd_barrel"/>
</dbReference>
<proteinExistence type="predicted"/>
<protein>
    <recommendedName>
        <fullName evidence="3">Ribulose-phosphate 3-epimerase</fullName>
    </recommendedName>
</protein>
<dbReference type="PATRIC" id="fig|1079994.3.peg.2373"/>
<dbReference type="EMBL" id="LDRK01000081">
    <property type="protein sequence ID" value="KTR83685.1"/>
    <property type="molecule type" value="Genomic_DNA"/>
</dbReference>
<dbReference type="AlphaFoldDB" id="A0A147EH10"/>
<reference evidence="1 2" key="1">
    <citation type="journal article" date="2016" name="Front. Microbiol.">
        <title>Genomic Resource of Rice Seed Associated Bacteria.</title>
        <authorList>
            <person name="Midha S."/>
            <person name="Bansal K."/>
            <person name="Sharma S."/>
            <person name="Kumar N."/>
            <person name="Patil P.P."/>
            <person name="Chaudhry V."/>
            <person name="Patil P.B."/>
        </authorList>
    </citation>
    <scope>NUCLEOTIDE SEQUENCE [LARGE SCALE GENOMIC DNA]</scope>
    <source>
        <strain evidence="1 2">NS354</strain>
    </source>
</reference>
<dbReference type="Gene3D" id="3.20.20.70">
    <property type="entry name" value="Aldolase class I"/>
    <property type="match status" value="1"/>
</dbReference>
<sequence length="247" mass="25252">MTATRLAARDAVRALPHAAWIDELPEGAVYGSLYAAPQGQREAAADRFAAAGLPIHLDVILDRDASGGLAHRGITIDELQACGARHPDSLLEVHVIVLAGAKPGTDPESASQLRDEIAAVLDVAAAIGAQRAALPAGIAGDAALTEGFRAAGGEVWTVLEPGDDPAPLCTGATGALVMLIEPGTRDAARPELLDRIPRLAPNVQVGVDGGVDAAIARRAVALGAHHVVVGRALLDPEPPEAVRGEQP</sequence>
<evidence type="ECO:0008006" key="3">
    <source>
        <dbReference type="Google" id="ProtNLM"/>
    </source>
</evidence>
<gene>
    <name evidence="1" type="ORF">NS354_10335</name>
</gene>
<comment type="caution">
    <text evidence="1">The sequence shown here is derived from an EMBL/GenBank/DDBJ whole genome shotgun (WGS) entry which is preliminary data.</text>
</comment>
<keyword evidence="2" id="KW-1185">Reference proteome</keyword>
<name>A0A147EH10_9MICO</name>
<dbReference type="RefSeq" id="WP_058594413.1">
    <property type="nucleotide sequence ID" value="NZ_LDRK01000081.1"/>
</dbReference>
<accession>A0A147EH10</accession>
<organism evidence="1 2">
    <name type="scientific">Leucobacter chromiiresistens</name>
    <dbReference type="NCBI Taxonomy" id="1079994"/>
    <lineage>
        <taxon>Bacteria</taxon>
        <taxon>Bacillati</taxon>
        <taxon>Actinomycetota</taxon>
        <taxon>Actinomycetes</taxon>
        <taxon>Micrococcales</taxon>
        <taxon>Microbacteriaceae</taxon>
        <taxon>Leucobacter</taxon>
    </lineage>
</organism>
<dbReference type="Proteomes" id="UP000070810">
    <property type="component" value="Unassembled WGS sequence"/>
</dbReference>
<evidence type="ECO:0000313" key="1">
    <source>
        <dbReference type="EMBL" id="KTR83685.1"/>
    </source>
</evidence>
<evidence type="ECO:0000313" key="2">
    <source>
        <dbReference type="Proteomes" id="UP000070810"/>
    </source>
</evidence>
<dbReference type="OrthoDB" id="4461040at2"/>